<dbReference type="Proteomes" id="UP000187209">
    <property type="component" value="Unassembled WGS sequence"/>
</dbReference>
<evidence type="ECO:0000313" key="2">
    <source>
        <dbReference type="EMBL" id="OMJ66606.1"/>
    </source>
</evidence>
<protein>
    <submittedName>
        <fullName evidence="2">Uncharacterized protein</fullName>
    </submittedName>
</protein>
<evidence type="ECO:0000313" key="3">
    <source>
        <dbReference type="Proteomes" id="UP000187209"/>
    </source>
</evidence>
<feature type="compositionally biased region" description="Basic and acidic residues" evidence="1">
    <location>
        <begin position="86"/>
        <end position="105"/>
    </location>
</feature>
<sequence length="805" mass="94101">MESNVYLTIDRLKVRNSTDLSFRSSQCSMQDMNGEDFYEVCKSTIKVCEKNSNLLMKIRGHVETSTISLFNSNLVEEQAKNRLSKIRQERESERQTSPMEKSHKQDPLSPLFLYVIRKKDLQALIPDYELYTCRQLFSSGTTHESYFGLARLLAFEGRFHQSLRILNSAIQLNADSVYKNWRTVLRVKVANKAEEVEEKSQGFFGGFICCGFNKKNVGITESIEEMSESVEKWWSYMELSMKGIGELEPPQYFATKIKEIDPYFGYLAWSEVMFRRNEWQVALDIVKELIRVYGARPEAYIKLWQHYYYVVKDYEQAVDTASEAVLKCGNHDQHNYYILFCLFSAKTQFKLKRIKECLDFLQRKFIENPTYPIFLYYYGRYCTKSEDYMFIGSAIGALHESLRLCDNTKYGLIYYWLSRAYMLGRQYIDAYDKIRLAMKYLDSSYVRKISQLKRWQADIQDSIQKIQEIENLLGKNFDENSYKRCKRLCYEVKDLHKLAVDVLYAKLLWKLGRFEESLKKLYAVSGISTVKMNAYFLLLKYLEAQDNLKCMKTVATEMVIKCKNPQVPSHIWMKANLLYTRVLVKNNKPGKAILVLKCLAKLLPPMPFVDIKYTKLLQRAASIQDLTNAHGQVIDTLNAYSYSTYKNSFIATCYNVREFSQKLIAEEAAPLPMSTAAKMNQFRKSQRTVTEKYNTPRRYGKRKTAEFKESEENKEFTILGVTIPNLMDFKGFSICSQPIFLYKIAKIAEKFGICLQDGMCAIVDYEQLLKLEKDALFREKQKKKVARVKESLDRKLRDFGDGMKI</sequence>
<comment type="caution">
    <text evidence="2">The sequence shown here is derived from an EMBL/GenBank/DDBJ whole genome shotgun (WGS) entry which is preliminary data.</text>
</comment>
<dbReference type="SUPFAM" id="SSF48452">
    <property type="entry name" value="TPR-like"/>
    <property type="match status" value="2"/>
</dbReference>
<keyword evidence="3" id="KW-1185">Reference proteome</keyword>
<dbReference type="AlphaFoldDB" id="A0A1R2AQ37"/>
<gene>
    <name evidence="2" type="ORF">SteCoe_36488</name>
</gene>
<evidence type="ECO:0000256" key="1">
    <source>
        <dbReference type="SAM" id="MobiDB-lite"/>
    </source>
</evidence>
<proteinExistence type="predicted"/>
<dbReference type="InterPro" id="IPR011990">
    <property type="entry name" value="TPR-like_helical_dom_sf"/>
</dbReference>
<dbReference type="Gene3D" id="1.25.40.10">
    <property type="entry name" value="Tetratricopeptide repeat domain"/>
    <property type="match status" value="1"/>
</dbReference>
<reference evidence="2 3" key="1">
    <citation type="submission" date="2016-11" db="EMBL/GenBank/DDBJ databases">
        <title>The macronuclear genome of Stentor coeruleus: a giant cell with tiny introns.</title>
        <authorList>
            <person name="Slabodnick M."/>
            <person name="Ruby J.G."/>
            <person name="Reiff S.B."/>
            <person name="Swart E.C."/>
            <person name="Gosai S."/>
            <person name="Prabakaran S."/>
            <person name="Witkowska E."/>
            <person name="Larue G.E."/>
            <person name="Fisher S."/>
            <person name="Freeman R.M."/>
            <person name="Gunawardena J."/>
            <person name="Chu W."/>
            <person name="Stover N.A."/>
            <person name="Gregory B.D."/>
            <person name="Nowacki M."/>
            <person name="Derisi J."/>
            <person name="Roy S.W."/>
            <person name="Marshall W.F."/>
            <person name="Sood P."/>
        </authorList>
    </citation>
    <scope>NUCLEOTIDE SEQUENCE [LARGE SCALE GENOMIC DNA]</scope>
    <source>
        <strain evidence="2">WM001</strain>
    </source>
</reference>
<feature type="region of interest" description="Disordered" evidence="1">
    <location>
        <begin position="81"/>
        <end position="105"/>
    </location>
</feature>
<accession>A0A1R2AQ37</accession>
<dbReference type="EMBL" id="MPUH01001676">
    <property type="protein sequence ID" value="OMJ66606.1"/>
    <property type="molecule type" value="Genomic_DNA"/>
</dbReference>
<name>A0A1R2AQ37_9CILI</name>
<organism evidence="2 3">
    <name type="scientific">Stentor coeruleus</name>
    <dbReference type="NCBI Taxonomy" id="5963"/>
    <lineage>
        <taxon>Eukaryota</taxon>
        <taxon>Sar</taxon>
        <taxon>Alveolata</taxon>
        <taxon>Ciliophora</taxon>
        <taxon>Postciliodesmatophora</taxon>
        <taxon>Heterotrichea</taxon>
        <taxon>Heterotrichida</taxon>
        <taxon>Stentoridae</taxon>
        <taxon>Stentor</taxon>
    </lineage>
</organism>
<dbReference type="OrthoDB" id="321416at2759"/>